<sequence length="61" mass="6347">MTEAGAGAGGCPESPLDLPPFRTDTGLLPTARQIETTPDGHEVFAEDAVRSLIGALGLRNR</sequence>
<gene>
    <name evidence="2" type="ORF">GCM10009789_69620</name>
</gene>
<dbReference type="Proteomes" id="UP001500393">
    <property type="component" value="Unassembled WGS sequence"/>
</dbReference>
<evidence type="ECO:0000313" key="2">
    <source>
        <dbReference type="EMBL" id="GAA1605701.1"/>
    </source>
</evidence>
<accession>A0ABN2EHW7</accession>
<feature type="region of interest" description="Disordered" evidence="1">
    <location>
        <begin position="1"/>
        <end position="25"/>
    </location>
</feature>
<name>A0ABN2EHW7_9ACTN</name>
<comment type="caution">
    <text evidence="2">The sequence shown here is derived from an EMBL/GenBank/DDBJ whole genome shotgun (WGS) entry which is preliminary data.</text>
</comment>
<dbReference type="EMBL" id="BAAAOS010000055">
    <property type="protein sequence ID" value="GAA1605701.1"/>
    <property type="molecule type" value="Genomic_DNA"/>
</dbReference>
<reference evidence="2 3" key="1">
    <citation type="journal article" date="2019" name="Int. J. Syst. Evol. Microbiol.">
        <title>The Global Catalogue of Microorganisms (GCM) 10K type strain sequencing project: providing services to taxonomists for standard genome sequencing and annotation.</title>
        <authorList>
            <consortium name="The Broad Institute Genomics Platform"/>
            <consortium name="The Broad Institute Genome Sequencing Center for Infectious Disease"/>
            <person name="Wu L."/>
            <person name="Ma J."/>
        </authorList>
    </citation>
    <scope>NUCLEOTIDE SEQUENCE [LARGE SCALE GENOMIC DNA]</scope>
    <source>
        <strain evidence="2 3">JCM 14969</strain>
    </source>
</reference>
<proteinExistence type="predicted"/>
<keyword evidence="3" id="KW-1185">Reference proteome</keyword>
<protein>
    <submittedName>
        <fullName evidence="2">Uncharacterized protein</fullName>
    </submittedName>
</protein>
<evidence type="ECO:0000313" key="3">
    <source>
        <dbReference type="Proteomes" id="UP001500393"/>
    </source>
</evidence>
<organism evidence="2 3">
    <name type="scientific">Kribbella sancticallisti</name>
    <dbReference type="NCBI Taxonomy" id="460087"/>
    <lineage>
        <taxon>Bacteria</taxon>
        <taxon>Bacillati</taxon>
        <taxon>Actinomycetota</taxon>
        <taxon>Actinomycetes</taxon>
        <taxon>Propionibacteriales</taxon>
        <taxon>Kribbellaceae</taxon>
        <taxon>Kribbella</taxon>
    </lineage>
</organism>
<feature type="compositionally biased region" description="Gly residues" evidence="1">
    <location>
        <begin position="1"/>
        <end position="10"/>
    </location>
</feature>
<evidence type="ECO:0000256" key="1">
    <source>
        <dbReference type="SAM" id="MobiDB-lite"/>
    </source>
</evidence>